<evidence type="ECO:0000259" key="2">
    <source>
        <dbReference type="Pfam" id="PF07670"/>
    </source>
</evidence>
<comment type="caution">
    <text evidence="3">The sequence shown here is derived from an EMBL/GenBank/DDBJ whole genome shotgun (WGS) entry which is preliminary data.</text>
</comment>
<feature type="transmembrane region" description="Helical" evidence="1">
    <location>
        <begin position="183"/>
        <end position="203"/>
    </location>
</feature>
<evidence type="ECO:0000313" key="3">
    <source>
        <dbReference type="EMBL" id="MPL94393.1"/>
    </source>
</evidence>
<gene>
    <name evidence="3" type="ORF">SDC9_40546</name>
</gene>
<feature type="domain" description="Nucleoside transporter/FeoB GTPase Gate" evidence="2">
    <location>
        <begin position="27"/>
        <end position="108"/>
    </location>
</feature>
<protein>
    <recommendedName>
        <fullName evidence="2">Nucleoside transporter/FeoB GTPase Gate domain-containing protein</fullName>
    </recommendedName>
</protein>
<feature type="transmembrane region" description="Helical" evidence="1">
    <location>
        <begin position="96"/>
        <end position="115"/>
    </location>
</feature>
<dbReference type="Pfam" id="PF07670">
    <property type="entry name" value="Gate"/>
    <property type="match status" value="2"/>
</dbReference>
<feature type="transmembrane region" description="Helical" evidence="1">
    <location>
        <begin position="127"/>
        <end position="145"/>
    </location>
</feature>
<organism evidence="3">
    <name type="scientific">bioreactor metagenome</name>
    <dbReference type="NCBI Taxonomy" id="1076179"/>
    <lineage>
        <taxon>unclassified sequences</taxon>
        <taxon>metagenomes</taxon>
        <taxon>ecological metagenomes</taxon>
    </lineage>
</organism>
<dbReference type="EMBL" id="VSSQ01000426">
    <property type="protein sequence ID" value="MPL94393.1"/>
    <property type="molecule type" value="Genomic_DNA"/>
</dbReference>
<dbReference type="AlphaFoldDB" id="A0A644VVL3"/>
<feature type="transmembrane region" description="Helical" evidence="1">
    <location>
        <begin position="67"/>
        <end position="90"/>
    </location>
</feature>
<dbReference type="InterPro" id="IPR011642">
    <property type="entry name" value="Gate_dom"/>
</dbReference>
<feature type="domain" description="Nucleoside transporter/FeoB GTPase Gate" evidence="2">
    <location>
        <begin position="181"/>
        <end position="267"/>
    </location>
</feature>
<keyword evidence="1" id="KW-1133">Transmembrane helix</keyword>
<reference evidence="3" key="1">
    <citation type="submission" date="2019-08" db="EMBL/GenBank/DDBJ databases">
        <authorList>
            <person name="Kucharzyk K."/>
            <person name="Murdoch R.W."/>
            <person name="Higgins S."/>
            <person name="Loffler F."/>
        </authorList>
    </citation>
    <scope>NUCLEOTIDE SEQUENCE</scope>
</reference>
<accession>A0A644VVL3</accession>
<name>A0A644VVL3_9ZZZZ</name>
<keyword evidence="1" id="KW-0472">Membrane</keyword>
<feature type="transmembrane region" description="Helical" evidence="1">
    <location>
        <begin position="224"/>
        <end position="242"/>
    </location>
</feature>
<keyword evidence="1" id="KW-0812">Transmembrane</keyword>
<feature type="transmembrane region" description="Helical" evidence="1">
    <location>
        <begin position="274"/>
        <end position="300"/>
    </location>
</feature>
<evidence type="ECO:0000256" key="1">
    <source>
        <dbReference type="SAM" id="Phobius"/>
    </source>
</evidence>
<sequence>MDKNPAARIGGAVAKGAKKSLGTIWFLLKIMVPTSLVVALLGWSGLLSHMARFLAPLMKLIGLPGEAALVFISAALLNNYSAIAVMGSLSLSMRDATILALMSLTAHNLIVETSVMKSAGSSAAKMVALRLGMAIVIALGLNLLLPDSLRQVVFSVGLTAGEHSFLGMLADWGLSSLRSVVKVSLFVLIIMIVQGLLEEFKVIDLLSKIMAPFMKVFGLPEKASFLWIVINIVGYAYGAGIIKSEYDRGGFKKQEGDLFNHHAAISHSLLEDSILYAGIGIGLFWLIVPRLAVATIVVWIERFRRNHFKKSFRVGTV</sequence>
<feature type="transmembrane region" description="Helical" evidence="1">
    <location>
        <begin position="24"/>
        <end position="46"/>
    </location>
</feature>
<proteinExistence type="predicted"/>